<accession>A0A409W178</accession>
<dbReference type="OrthoDB" id="3349377at2759"/>
<dbReference type="AlphaFoldDB" id="A0A409W178"/>
<dbReference type="InParanoid" id="A0A409W178"/>
<gene>
    <name evidence="1" type="ORF">CVT26_006500</name>
</gene>
<protein>
    <submittedName>
        <fullName evidence="1">Uncharacterized protein</fullName>
    </submittedName>
</protein>
<comment type="caution">
    <text evidence="1">The sequence shown here is derived from an EMBL/GenBank/DDBJ whole genome shotgun (WGS) entry which is preliminary data.</text>
</comment>
<dbReference type="EMBL" id="NHYE01005465">
    <property type="protein sequence ID" value="PPQ72279.1"/>
    <property type="molecule type" value="Genomic_DNA"/>
</dbReference>
<keyword evidence="2" id="KW-1185">Reference proteome</keyword>
<reference evidence="1 2" key="1">
    <citation type="journal article" date="2018" name="Evol. Lett.">
        <title>Horizontal gene cluster transfer increased hallucinogenic mushroom diversity.</title>
        <authorList>
            <person name="Reynolds H.T."/>
            <person name="Vijayakumar V."/>
            <person name="Gluck-Thaler E."/>
            <person name="Korotkin H.B."/>
            <person name="Matheny P.B."/>
            <person name="Slot J.C."/>
        </authorList>
    </citation>
    <scope>NUCLEOTIDE SEQUENCE [LARGE SCALE GENOMIC DNA]</scope>
    <source>
        <strain evidence="1 2">SRW20</strain>
    </source>
</reference>
<dbReference type="Proteomes" id="UP000284706">
    <property type="component" value="Unassembled WGS sequence"/>
</dbReference>
<organism evidence="1 2">
    <name type="scientific">Gymnopilus dilepis</name>
    <dbReference type="NCBI Taxonomy" id="231916"/>
    <lineage>
        <taxon>Eukaryota</taxon>
        <taxon>Fungi</taxon>
        <taxon>Dikarya</taxon>
        <taxon>Basidiomycota</taxon>
        <taxon>Agaricomycotina</taxon>
        <taxon>Agaricomycetes</taxon>
        <taxon>Agaricomycetidae</taxon>
        <taxon>Agaricales</taxon>
        <taxon>Agaricineae</taxon>
        <taxon>Hymenogastraceae</taxon>
        <taxon>Gymnopilus</taxon>
    </lineage>
</organism>
<proteinExistence type="predicted"/>
<evidence type="ECO:0000313" key="2">
    <source>
        <dbReference type="Proteomes" id="UP000284706"/>
    </source>
</evidence>
<sequence>MATFRPIPFNPDDRLLKVAYETQLTSYMWGRSRNYTFHDDMKTDLSLASCLIFLVCDTIATLEREVCLFKFLNDSFTLTSPCRWNLFGGALRALFDRRSSMVKFEVVYSEVSILLYEILEHLSGIVSIEHIVLITDRSLLSITRNAIAGKSEFNTLGYHEEVLRSKQSMHPSNPPLQCHVFIWFKFTVVTYIDEELPNRGGTSVLLLAINIILSMRLYALYGRSCKGAGGIYGTYEMAKSAANSAFLAPPDSLILGCLTSSDNQLAIISWCDSVLLFHVLS</sequence>
<name>A0A409W178_9AGAR</name>
<evidence type="ECO:0000313" key="1">
    <source>
        <dbReference type="EMBL" id="PPQ72279.1"/>
    </source>
</evidence>